<comment type="caution">
    <text evidence="2">The sequence shown here is derived from an EMBL/GenBank/DDBJ whole genome shotgun (WGS) entry which is preliminary data.</text>
</comment>
<name>A0A4V3QZ80_9SPHN</name>
<dbReference type="Pfam" id="PF01381">
    <property type="entry name" value="HTH_3"/>
    <property type="match status" value="1"/>
</dbReference>
<accession>A0A4V3QZ80</accession>
<dbReference type="RefSeq" id="WP_135963682.1">
    <property type="nucleotide sequence ID" value="NZ_SRXT01000004.1"/>
</dbReference>
<dbReference type="SMART" id="SM00530">
    <property type="entry name" value="HTH_XRE"/>
    <property type="match status" value="1"/>
</dbReference>
<dbReference type="InterPro" id="IPR010982">
    <property type="entry name" value="Lambda_DNA-bd_dom_sf"/>
</dbReference>
<dbReference type="CDD" id="cd00093">
    <property type="entry name" value="HTH_XRE"/>
    <property type="match status" value="1"/>
</dbReference>
<evidence type="ECO:0000259" key="1">
    <source>
        <dbReference type="PROSITE" id="PS50943"/>
    </source>
</evidence>
<dbReference type="EMBL" id="SRXT01000004">
    <property type="protein sequence ID" value="TGX53172.1"/>
    <property type="molecule type" value="Genomic_DNA"/>
</dbReference>
<reference evidence="2 3" key="1">
    <citation type="submission" date="2019-04" db="EMBL/GenBank/DDBJ databases">
        <title>Sphingomonas psychrotolerans sp. nov., isolated from soil in the Tianshan Mountains, Xinjiang, China.</title>
        <authorList>
            <person name="Luo Y."/>
            <person name="Sheng H."/>
        </authorList>
    </citation>
    <scope>NUCLEOTIDE SEQUENCE [LARGE SCALE GENOMIC DNA]</scope>
    <source>
        <strain evidence="2 3">ZFGT-11</strain>
    </source>
</reference>
<dbReference type="SUPFAM" id="SSF47413">
    <property type="entry name" value="lambda repressor-like DNA-binding domains"/>
    <property type="match status" value="1"/>
</dbReference>
<gene>
    <name evidence="2" type="ORF">E5A73_09895</name>
</gene>
<proteinExistence type="predicted"/>
<dbReference type="Gene3D" id="1.10.260.40">
    <property type="entry name" value="lambda repressor-like DNA-binding domains"/>
    <property type="match status" value="1"/>
</dbReference>
<dbReference type="PROSITE" id="PS50943">
    <property type="entry name" value="HTH_CROC1"/>
    <property type="match status" value="1"/>
</dbReference>
<dbReference type="InterPro" id="IPR001387">
    <property type="entry name" value="Cro/C1-type_HTH"/>
</dbReference>
<dbReference type="AlphaFoldDB" id="A0A4V3QZ80"/>
<sequence length="313" mass="35367">MALINPNVAKRERQKLKLSLDELARKSGINKATLHRIENGRMKRNADHVVARLAKIFKLERDALTAVNVEDDDTAAESSFSYRSQLNVRVSHETRNALNLVAWRYGVKPLDIIELAPLMFHLVAAETLKERAGRLAVLREARERIADLSGGFRHLHERMVNDWNGEEVEQREERSIAAHDIRGEKVDDPDGFADTRPLDYDDGSHNPFVTQVRERLAAVQPSGAEPELFDYWSNGFGPRFEICREEAAAYLGGDDEAAEEIVMGRVGLHEIPKELRDADKVGQRAAWVRERAVELGAFNAEWLETLGIGELEL</sequence>
<dbReference type="OrthoDB" id="7594755at2"/>
<evidence type="ECO:0000313" key="2">
    <source>
        <dbReference type="EMBL" id="TGX53172.1"/>
    </source>
</evidence>
<dbReference type="GO" id="GO:0003677">
    <property type="term" value="F:DNA binding"/>
    <property type="evidence" value="ECO:0007669"/>
    <property type="project" value="InterPro"/>
</dbReference>
<evidence type="ECO:0000313" key="3">
    <source>
        <dbReference type="Proteomes" id="UP000306147"/>
    </source>
</evidence>
<dbReference type="Proteomes" id="UP000306147">
    <property type="component" value="Unassembled WGS sequence"/>
</dbReference>
<organism evidence="2 3">
    <name type="scientific">Sphingomonas gei</name>
    <dbReference type="NCBI Taxonomy" id="1395960"/>
    <lineage>
        <taxon>Bacteria</taxon>
        <taxon>Pseudomonadati</taxon>
        <taxon>Pseudomonadota</taxon>
        <taxon>Alphaproteobacteria</taxon>
        <taxon>Sphingomonadales</taxon>
        <taxon>Sphingomonadaceae</taxon>
        <taxon>Sphingomonas</taxon>
    </lineage>
</organism>
<keyword evidence="3" id="KW-1185">Reference proteome</keyword>
<feature type="domain" description="HTH cro/C1-type" evidence="1">
    <location>
        <begin position="10"/>
        <end position="64"/>
    </location>
</feature>
<protein>
    <submittedName>
        <fullName evidence="2">XRE family transcriptional regulator</fullName>
    </submittedName>
</protein>